<dbReference type="PANTHER" id="PTHR42685:SF22">
    <property type="entry name" value="CONDITIONED MEDIUM FACTOR RECEPTOR 1"/>
    <property type="match status" value="1"/>
</dbReference>
<dbReference type="InterPro" id="IPR036188">
    <property type="entry name" value="FAD/NAD-bd_sf"/>
</dbReference>
<gene>
    <name evidence="2" type="ORF">B0I18_101137</name>
</gene>
<dbReference type="EMBL" id="PYGD01000001">
    <property type="protein sequence ID" value="PSK93988.1"/>
    <property type="molecule type" value="Genomic_DNA"/>
</dbReference>
<evidence type="ECO:0000313" key="3">
    <source>
        <dbReference type="Proteomes" id="UP000240572"/>
    </source>
</evidence>
<comment type="caution">
    <text evidence="2">The sequence shown here is derived from an EMBL/GenBank/DDBJ whole genome shotgun (WGS) entry which is preliminary data.</text>
</comment>
<dbReference type="OrthoDB" id="9806565at2"/>
<name>A0A2P8D9T3_9BACT</name>
<protein>
    <submittedName>
        <fullName evidence="2">Geranylgeranyl reductase family protein</fullName>
    </submittedName>
</protein>
<dbReference type="RefSeq" id="WP_106520727.1">
    <property type="nucleotide sequence ID" value="NZ_PYGD01000001.1"/>
</dbReference>
<feature type="domain" description="FAD-binding" evidence="1">
    <location>
        <begin position="6"/>
        <end position="321"/>
    </location>
</feature>
<evidence type="ECO:0000313" key="2">
    <source>
        <dbReference type="EMBL" id="PSK93988.1"/>
    </source>
</evidence>
<proteinExistence type="predicted"/>
<dbReference type="InterPro" id="IPR011777">
    <property type="entry name" value="Geranylgeranyl_Rdtase_fam"/>
</dbReference>
<dbReference type="SUPFAM" id="SSF51905">
    <property type="entry name" value="FAD/NAD(P)-binding domain"/>
    <property type="match status" value="1"/>
</dbReference>
<sequence length="420" mass="46418">MNNPSYPVIIIGCGPAAAGASMFLSKAGVRHLILEKDSFPRDKICGDGCSGKTALVLRKANPAYLDEIFADGERFLPSFGVVFAAPNGKAIDIPFGTDKIVEGRPPGFTVKREIFDHFLFSKLQGPHTTIIQRATVTGIDTSSGGYTVTYKDNSSPDGALQSVQCSLLIGADGDKGISRKKLLQQDVLSKSSFVGLRAYYDGVTGMHPQNFIELHFLKDALPGYFWIFPLPNGQANIGIGMDSELVRKKKINLRELMLKAISENPNIRHRFTHARITDKIYGWGLPMGVEKTRVSGDHFLMTGDAASLIDPFTGEGIGNALYSGMLAAEAAAKALEHNRFDAAFLQEHYGDVLFRRIGDELKLSYTMQRLVRYPWLFDFVVNKAHKSPALQQTISSMFADLDMRALLRKPSFYWKILTNQ</sequence>
<dbReference type="InterPro" id="IPR002938">
    <property type="entry name" value="FAD-bd"/>
</dbReference>
<accession>A0A2P8D9T3</accession>
<dbReference type="GO" id="GO:0016628">
    <property type="term" value="F:oxidoreductase activity, acting on the CH-CH group of donors, NAD or NADP as acceptor"/>
    <property type="evidence" value="ECO:0007669"/>
    <property type="project" value="InterPro"/>
</dbReference>
<dbReference type="Pfam" id="PF01494">
    <property type="entry name" value="FAD_binding_3"/>
    <property type="match status" value="1"/>
</dbReference>
<dbReference type="Gene3D" id="3.50.50.60">
    <property type="entry name" value="FAD/NAD(P)-binding domain"/>
    <property type="match status" value="1"/>
</dbReference>
<dbReference type="NCBIfam" id="TIGR02032">
    <property type="entry name" value="GG-red-SF"/>
    <property type="match status" value="1"/>
</dbReference>
<dbReference type="AlphaFoldDB" id="A0A2P8D9T3"/>
<organism evidence="2 3">
    <name type="scientific">Taibaiella chishuiensis</name>
    <dbReference type="NCBI Taxonomy" id="1434707"/>
    <lineage>
        <taxon>Bacteria</taxon>
        <taxon>Pseudomonadati</taxon>
        <taxon>Bacteroidota</taxon>
        <taxon>Chitinophagia</taxon>
        <taxon>Chitinophagales</taxon>
        <taxon>Chitinophagaceae</taxon>
        <taxon>Taibaiella</taxon>
    </lineage>
</organism>
<dbReference type="InterPro" id="IPR050407">
    <property type="entry name" value="Geranylgeranyl_reductase"/>
</dbReference>
<dbReference type="GO" id="GO:0071949">
    <property type="term" value="F:FAD binding"/>
    <property type="evidence" value="ECO:0007669"/>
    <property type="project" value="InterPro"/>
</dbReference>
<reference evidence="2 3" key="1">
    <citation type="submission" date="2018-03" db="EMBL/GenBank/DDBJ databases">
        <title>Genomic Encyclopedia of Type Strains, Phase III (KMG-III): the genomes of soil and plant-associated and newly described type strains.</title>
        <authorList>
            <person name="Whitman W."/>
        </authorList>
    </citation>
    <scope>NUCLEOTIDE SEQUENCE [LARGE SCALE GENOMIC DNA]</scope>
    <source>
        <strain evidence="2 3">CGMCC 1.12700</strain>
    </source>
</reference>
<dbReference type="Proteomes" id="UP000240572">
    <property type="component" value="Unassembled WGS sequence"/>
</dbReference>
<dbReference type="PANTHER" id="PTHR42685">
    <property type="entry name" value="GERANYLGERANYL DIPHOSPHATE REDUCTASE"/>
    <property type="match status" value="1"/>
</dbReference>
<keyword evidence="3" id="KW-1185">Reference proteome</keyword>
<evidence type="ECO:0000259" key="1">
    <source>
        <dbReference type="Pfam" id="PF01494"/>
    </source>
</evidence>
<dbReference type="PRINTS" id="PR00420">
    <property type="entry name" value="RNGMNOXGNASE"/>
</dbReference>